<evidence type="ECO:0000313" key="2">
    <source>
        <dbReference type="EMBL" id="KKO20110.1"/>
    </source>
</evidence>
<name>A0A0M2UX37_9BACT</name>
<sequence>MKMKRCCLIIVSVCFLALAMVRTTVAQEKEQTPVSDYSDVIKESLPAWNEDVLKAPKQKTWTERASMQSLIEAVRDDVRGKQENFQDNERKVSIEKDRGYVRYINAHRGYKHGVSPAKPVAGDQAERMIVEAVKIIGVPEDELKGPHVATVLGQGGSIQEKARDAAFAREQLVYIERTVNNLPVFASEIKGSVSNSGEIARLLVKWPDFLMADVQKIKPRDQVISTILSQIREALQGQPIFSVNMKLAYTPLQTEGKIRYVPGIVVSVIPAAGNGIMFTVPVAD</sequence>
<keyword evidence="3" id="KW-1185">Reference proteome</keyword>
<organism evidence="2 3">
    <name type="scientific">Candidatus Brocadia fulgida</name>
    <dbReference type="NCBI Taxonomy" id="380242"/>
    <lineage>
        <taxon>Bacteria</taxon>
        <taxon>Pseudomonadati</taxon>
        <taxon>Planctomycetota</taxon>
        <taxon>Candidatus Brocadiia</taxon>
        <taxon>Candidatus Brocadiales</taxon>
        <taxon>Candidatus Brocadiaceae</taxon>
        <taxon>Candidatus Brocadia</taxon>
    </lineage>
</organism>
<evidence type="ECO:0000313" key="3">
    <source>
        <dbReference type="Proteomes" id="UP000034954"/>
    </source>
</evidence>
<feature type="signal peptide" evidence="1">
    <location>
        <begin position="1"/>
        <end position="26"/>
    </location>
</feature>
<dbReference type="Proteomes" id="UP000034954">
    <property type="component" value="Unassembled WGS sequence"/>
</dbReference>
<accession>A0A0M2UX37</accession>
<gene>
    <name evidence="2" type="ORF">BROFUL_01185</name>
</gene>
<comment type="caution">
    <text evidence="2">The sequence shown here is derived from an EMBL/GenBank/DDBJ whole genome shotgun (WGS) entry which is preliminary data.</text>
</comment>
<dbReference type="EMBL" id="LAQJ01000126">
    <property type="protein sequence ID" value="KKO20110.1"/>
    <property type="molecule type" value="Genomic_DNA"/>
</dbReference>
<protein>
    <submittedName>
        <fullName evidence="2">Uncharacterized protein</fullName>
    </submittedName>
</protein>
<reference evidence="2 3" key="1">
    <citation type="journal article" date="2013" name="BMC Microbiol.">
        <title>Identification of the type II cytochrome c maturation pathway in anammox bacteria by comparative genomics.</title>
        <authorList>
            <person name="Ferousi C."/>
            <person name="Speth D.R."/>
            <person name="Reimann J."/>
            <person name="Op den Camp H.J."/>
            <person name="Allen J.W."/>
            <person name="Keltjens J.T."/>
            <person name="Jetten M.S."/>
        </authorList>
    </citation>
    <scope>NUCLEOTIDE SEQUENCE [LARGE SCALE GENOMIC DNA]</scope>
    <source>
        <strain evidence="2">RU1</strain>
    </source>
</reference>
<feature type="chain" id="PRO_5005644248" evidence="1">
    <location>
        <begin position="27"/>
        <end position="284"/>
    </location>
</feature>
<evidence type="ECO:0000256" key="1">
    <source>
        <dbReference type="SAM" id="SignalP"/>
    </source>
</evidence>
<dbReference type="AlphaFoldDB" id="A0A0M2UX37"/>
<proteinExistence type="predicted"/>
<keyword evidence="1" id="KW-0732">Signal</keyword>